<accession>A0ABT5VQ75</accession>
<sequence>MKESKQRSIIKGLSYRFMATFATMSVTYAFTSDISSAFHIGLADFVVKLILYFTNERIWARVRWGY</sequence>
<evidence type="ECO:0000313" key="4">
    <source>
        <dbReference type="Proteomes" id="UP001528920"/>
    </source>
</evidence>
<proteinExistence type="predicted"/>
<dbReference type="Pfam" id="PF09834">
    <property type="entry name" value="DUF2061"/>
    <property type="match status" value="1"/>
</dbReference>
<dbReference type="Proteomes" id="UP001528920">
    <property type="component" value="Unassembled WGS sequence"/>
</dbReference>
<keyword evidence="1" id="KW-0472">Membrane</keyword>
<keyword evidence="4" id="KW-1185">Reference proteome</keyword>
<feature type="transmembrane region" description="Helical" evidence="1">
    <location>
        <begin position="12"/>
        <end position="30"/>
    </location>
</feature>
<keyword evidence="1" id="KW-0812">Transmembrane</keyword>
<feature type="transmembrane region" description="Helical" evidence="1">
    <location>
        <begin position="36"/>
        <end position="54"/>
    </location>
</feature>
<feature type="domain" description="DUF2061" evidence="2">
    <location>
        <begin position="9"/>
        <end position="60"/>
    </location>
</feature>
<evidence type="ECO:0000256" key="1">
    <source>
        <dbReference type="SAM" id="Phobius"/>
    </source>
</evidence>
<gene>
    <name evidence="3" type="ORF">L3049_06120</name>
</gene>
<reference evidence="3 4" key="1">
    <citation type="submission" date="2022-01" db="EMBL/GenBank/DDBJ databases">
        <title>Labilibaculum sp. nov, a marine bacterium isolated from Antarctica.</title>
        <authorList>
            <person name="Dai W."/>
        </authorList>
    </citation>
    <scope>NUCLEOTIDE SEQUENCE [LARGE SCALE GENOMIC DNA]</scope>
    <source>
        <strain evidence="3 4">DW002</strain>
    </source>
</reference>
<evidence type="ECO:0000259" key="2">
    <source>
        <dbReference type="Pfam" id="PF09834"/>
    </source>
</evidence>
<keyword evidence="1" id="KW-1133">Transmembrane helix</keyword>
<evidence type="ECO:0000313" key="3">
    <source>
        <dbReference type="EMBL" id="MDE5417579.1"/>
    </source>
</evidence>
<dbReference type="InterPro" id="IPR018638">
    <property type="entry name" value="DUF2061_membrane"/>
</dbReference>
<dbReference type="RefSeq" id="WP_275108921.1">
    <property type="nucleotide sequence ID" value="NZ_JAKJSC010000001.1"/>
</dbReference>
<dbReference type="EMBL" id="JAKJSC010000001">
    <property type="protein sequence ID" value="MDE5417579.1"/>
    <property type="molecule type" value="Genomic_DNA"/>
</dbReference>
<organism evidence="3 4">
    <name type="scientific">Paralabilibaculum antarcticum</name>
    <dbReference type="NCBI Taxonomy" id="2912572"/>
    <lineage>
        <taxon>Bacteria</taxon>
        <taxon>Pseudomonadati</taxon>
        <taxon>Bacteroidota</taxon>
        <taxon>Bacteroidia</taxon>
        <taxon>Marinilabiliales</taxon>
        <taxon>Marinifilaceae</taxon>
        <taxon>Paralabilibaculum</taxon>
    </lineage>
</organism>
<comment type="caution">
    <text evidence="3">The sequence shown here is derived from an EMBL/GenBank/DDBJ whole genome shotgun (WGS) entry which is preliminary data.</text>
</comment>
<protein>
    <submittedName>
        <fullName evidence="3">DUF2061 domain-containing protein</fullName>
    </submittedName>
</protein>
<name>A0ABT5VQ75_9BACT</name>